<feature type="non-terminal residue" evidence="2">
    <location>
        <position position="1"/>
    </location>
</feature>
<reference evidence="2 3" key="1">
    <citation type="submission" date="2017-10" db="EMBL/GenBank/DDBJ databases">
        <title>Bifidobacterium xylocopum sp. nov. and Bifidobacterium aemilianum sp. nov., from the carpenter bee (Xylocopa violacea) digestive tract.</title>
        <authorList>
            <person name="Alberoni D."/>
            <person name="Baffoni L."/>
            <person name="Di Gioia D."/>
            <person name="Gaggia F."/>
            <person name="Biavati B."/>
        </authorList>
    </citation>
    <scope>NUCLEOTIDE SEQUENCE [LARGE SCALE GENOMIC DNA]</scope>
    <source>
        <strain evidence="2 3">XV10</strain>
    </source>
</reference>
<accession>A0A366K754</accession>
<evidence type="ECO:0000313" key="3">
    <source>
        <dbReference type="Proteomes" id="UP000252530"/>
    </source>
</evidence>
<dbReference type="SUPFAM" id="SSF56712">
    <property type="entry name" value="Prokaryotic type I DNA topoisomerase"/>
    <property type="match status" value="1"/>
</dbReference>
<gene>
    <name evidence="2" type="ORF">CRD60_08420</name>
</gene>
<evidence type="ECO:0000256" key="1">
    <source>
        <dbReference type="SAM" id="MobiDB-lite"/>
    </source>
</evidence>
<dbReference type="EMBL" id="PDCG01000064">
    <property type="protein sequence ID" value="RBP97137.1"/>
    <property type="molecule type" value="Genomic_DNA"/>
</dbReference>
<dbReference type="InterPro" id="IPR023405">
    <property type="entry name" value="Topo_IA_core_domain"/>
</dbReference>
<feature type="region of interest" description="Disordered" evidence="1">
    <location>
        <begin position="1"/>
        <end position="27"/>
    </location>
</feature>
<sequence length="138" mass="14801">RRDPLTTHSHPHLTPHPPTDTTHTTPHAVGPVKALVADRRLVDGTLPGTPTVDSIARLVNDAKFAGHTAILPTRLLNARILADLPQEQILVAKAVVLRLWAAISAPYRHDSLTLTAQMHGAASHTCTSSHTTPVYLGC</sequence>
<organism evidence="2 3">
    <name type="scientific">Bifidobacterium aemilianum</name>
    <dbReference type="NCBI Taxonomy" id="2493120"/>
    <lineage>
        <taxon>Bacteria</taxon>
        <taxon>Bacillati</taxon>
        <taxon>Actinomycetota</taxon>
        <taxon>Actinomycetes</taxon>
        <taxon>Bifidobacteriales</taxon>
        <taxon>Bifidobacteriaceae</taxon>
        <taxon>Bifidobacterium</taxon>
    </lineage>
</organism>
<proteinExistence type="predicted"/>
<evidence type="ECO:0000313" key="2">
    <source>
        <dbReference type="EMBL" id="RBP97137.1"/>
    </source>
</evidence>
<name>A0A366K754_9BIFI</name>
<dbReference type="AlphaFoldDB" id="A0A366K754"/>
<protein>
    <submittedName>
        <fullName evidence="2">Uncharacterized protein</fullName>
    </submittedName>
</protein>
<comment type="caution">
    <text evidence="2">The sequence shown here is derived from an EMBL/GenBank/DDBJ whole genome shotgun (WGS) entry which is preliminary data.</text>
</comment>
<keyword evidence="3" id="KW-1185">Reference proteome</keyword>
<dbReference type="Proteomes" id="UP000252530">
    <property type="component" value="Unassembled WGS sequence"/>
</dbReference>